<keyword evidence="3" id="KW-1185">Reference proteome</keyword>
<evidence type="ECO:0000313" key="2">
    <source>
        <dbReference type="EMBL" id="QDU60182.1"/>
    </source>
</evidence>
<dbReference type="EMBL" id="CP036279">
    <property type="protein sequence ID" value="QDU60182.1"/>
    <property type="molecule type" value="Genomic_DNA"/>
</dbReference>
<accession>A0A518AZP6</accession>
<gene>
    <name evidence="2" type="ORF">Pan216_10200</name>
</gene>
<evidence type="ECO:0000256" key="1">
    <source>
        <dbReference type="SAM" id="MobiDB-lite"/>
    </source>
</evidence>
<organism evidence="2 3">
    <name type="scientific">Kolteria novifilia</name>
    <dbReference type="NCBI Taxonomy" id="2527975"/>
    <lineage>
        <taxon>Bacteria</taxon>
        <taxon>Pseudomonadati</taxon>
        <taxon>Planctomycetota</taxon>
        <taxon>Planctomycetia</taxon>
        <taxon>Kolteriales</taxon>
        <taxon>Kolteriaceae</taxon>
        <taxon>Kolteria</taxon>
    </lineage>
</organism>
<feature type="region of interest" description="Disordered" evidence="1">
    <location>
        <begin position="15"/>
        <end position="69"/>
    </location>
</feature>
<evidence type="ECO:0000313" key="3">
    <source>
        <dbReference type="Proteomes" id="UP000317093"/>
    </source>
</evidence>
<dbReference type="AlphaFoldDB" id="A0A518AZP6"/>
<dbReference type="KEGG" id="knv:Pan216_10200"/>
<proteinExistence type="predicted"/>
<name>A0A518AZP6_9BACT</name>
<reference evidence="2 3" key="1">
    <citation type="submission" date="2019-02" db="EMBL/GenBank/DDBJ databases">
        <title>Deep-cultivation of Planctomycetes and their phenomic and genomic characterization uncovers novel biology.</title>
        <authorList>
            <person name="Wiegand S."/>
            <person name="Jogler M."/>
            <person name="Boedeker C."/>
            <person name="Pinto D."/>
            <person name="Vollmers J."/>
            <person name="Rivas-Marin E."/>
            <person name="Kohn T."/>
            <person name="Peeters S.H."/>
            <person name="Heuer A."/>
            <person name="Rast P."/>
            <person name="Oberbeckmann S."/>
            <person name="Bunk B."/>
            <person name="Jeske O."/>
            <person name="Meyerdierks A."/>
            <person name="Storesund J.E."/>
            <person name="Kallscheuer N."/>
            <person name="Luecker S."/>
            <person name="Lage O.M."/>
            <person name="Pohl T."/>
            <person name="Merkel B.J."/>
            <person name="Hornburger P."/>
            <person name="Mueller R.-W."/>
            <person name="Bruemmer F."/>
            <person name="Labrenz M."/>
            <person name="Spormann A.M."/>
            <person name="Op den Camp H."/>
            <person name="Overmann J."/>
            <person name="Amann R."/>
            <person name="Jetten M.S.M."/>
            <person name="Mascher T."/>
            <person name="Medema M.H."/>
            <person name="Devos D.P."/>
            <person name="Kaster A.-K."/>
            <person name="Ovreas L."/>
            <person name="Rohde M."/>
            <person name="Galperin M.Y."/>
            <person name="Jogler C."/>
        </authorList>
    </citation>
    <scope>NUCLEOTIDE SEQUENCE [LARGE SCALE GENOMIC DNA]</scope>
    <source>
        <strain evidence="2 3">Pan216</strain>
    </source>
</reference>
<dbReference type="Proteomes" id="UP000317093">
    <property type="component" value="Chromosome"/>
</dbReference>
<sequence length="247" mass="27209">MSRLSLEFGTAKLPRVGSSGLRRSPSGVFRRGRLGRDRRRGDWNTSDNVDSEHAMLPRSDNVTRTPMNRYPADRARSVGECQPIHGKCMSEHSPVQKCTTEESASIVSQRKKRKRRARLSRTWKRLFGEVKVAELVVGGWPLPPFAGGSRWTGFADETDGSNSRADDLSRRWITLGSMAVEERLGHWLTRSQCHPKSWKVLYSSSETTGAGAGAASLAASSLAASSSMNATGAASPSRRLVRLRIRV</sequence>
<protein>
    <submittedName>
        <fullName evidence="2">Uncharacterized protein</fullName>
    </submittedName>
</protein>